<dbReference type="GO" id="GO:0005886">
    <property type="term" value="C:plasma membrane"/>
    <property type="evidence" value="ECO:0007669"/>
    <property type="project" value="UniProtKB-SubCell"/>
</dbReference>
<dbReference type="InterPro" id="IPR033479">
    <property type="entry name" value="dCache_1"/>
</dbReference>
<dbReference type="InterPro" id="IPR000595">
    <property type="entry name" value="cNMP-bd_dom"/>
</dbReference>
<dbReference type="SMART" id="SM00304">
    <property type="entry name" value="HAMP"/>
    <property type="match status" value="1"/>
</dbReference>
<evidence type="ECO:0000256" key="3">
    <source>
        <dbReference type="ARBA" id="ARBA00022692"/>
    </source>
</evidence>
<dbReference type="SMART" id="SM00052">
    <property type="entry name" value="EAL"/>
    <property type="match status" value="1"/>
</dbReference>
<dbReference type="GO" id="GO:0007165">
    <property type="term" value="P:signal transduction"/>
    <property type="evidence" value="ECO:0007669"/>
    <property type="project" value="InterPro"/>
</dbReference>
<dbReference type="Pfam" id="PF00563">
    <property type="entry name" value="EAL"/>
    <property type="match status" value="1"/>
</dbReference>
<dbReference type="SUPFAM" id="SSF158472">
    <property type="entry name" value="HAMP domain-like"/>
    <property type="match status" value="1"/>
</dbReference>
<dbReference type="RefSeq" id="WP_013173705.1">
    <property type="nucleotide sequence ID" value="NC_014219.1"/>
</dbReference>
<dbReference type="eggNOG" id="COG5001">
    <property type="taxonomic scope" value="Bacteria"/>
</dbReference>
<dbReference type="InterPro" id="IPR000160">
    <property type="entry name" value="GGDEF_dom"/>
</dbReference>
<evidence type="ECO:0000259" key="6">
    <source>
        <dbReference type="PROSITE" id="PS50042"/>
    </source>
</evidence>
<dbReference type="PANTHER" id="PTHR33121:SF71">
    <property type="entry name" value="OXYGEN SENSOR PROTEIN DOSP"/>
    <property type="match status" value="1"/>
</dbReference>
<evidence type="ECO:0000259" key="8">
    <source>
        <dbReference type="PROSITE" id="PS50885"/>
    </source>
</evidence>
<dbReference type="KEGG" id="bse:Bsel_2801"/>
<dbReference type="InterPro" id="IPR001633">
    <property type="entry name" value="EAL_dom"/>
</dbReference>
<feature type="domain" description="Cyclic nucleotide-binding" evidence="6">
    <location>
        <begin position="534"/>
        <end position="573"/>
    </location>
</feature>
<dbReference type="CDD" id="cd06225">
    <property type="entry name" value="HAMP"/>
    <property type="match status" value="1"/>
</dbReference>
<evidence type="ECO:0000313" key="10">
    <source>
        <dbReference type="EMBL" id="ADI00292.1"/>
    </source>
</evidence>
<evidence type="ECO:0000259" key="9">
    <source>
        <dbReference type="PROSITE" id="PS50887"/>
    </source>
</evidence>
<evidence type="ECO:0000259" key="7">
    <source>
        <dbReference type="PROSITE" id="PS50883"/>
    </source>
</evidence>
<dbReference type="PANTHER" id="PTHR33121">
    <property type="entry name" value="CYCLIC DI-GMP PHOSPHODIESTERASE PDEF"/>
    <property type="match status" value="1"/>
</dbReference>
<dbReference type="EMBL" id="CP001791">
    <property type="protein sequence ID" value="ADI00292.1"/>
    <property type="molecule type" value="Genomic_DNA"/>
</dbReference>
<evidence type="ECO:0000256" key="4">
    <source>
        <dbReference type="ARBA" id="ARBA00022989"/>
    </source>
</evidence>
<dbReference type="Pfam" id="PF00672">
    <property type="entry name" value="HAMP"/>
    <property type="match status" value="1"/>
</dbReference>
<feature type="domain" description="EAL" evidence="7">
    <location>
        <begin position="525"/>
        <end position="778"/>
    </location>
</feature>
<keyword evidence="3" id="KW-0812">Transmembrane</keyword>
<dbReference type="PROSITE" id="PS50883">
    <property type="entry name" value="EAL"/>
    <property type="match status" value="1"/>
</dbReference>
<dbReference type="InterPro" id="IPR050706">
    <property type="entry name" value="Cyclic-di-GMP_PDE-like"/>
</dbReference>
<dbReference type="Pfam" id="PF02743">
    <property type="entry name" value="dCache_1"/>
    <property type="match status" value="1"/>
</dbReference>
<keyword evidence="2" id="KW-1003">Cell membrane</keyword>
<feature type="domain" description="GGDEF" evidence="9">
    <location>
        <begin position="384"/>
        <end position="516"/>
    </location>
</feature>
<organism evidence="10 11">
    <name type="scientific">Bacillus selenitireducens (strain ATCC 700615 / DSM 15326 / MLS10)</name>
    <dbReference type="NCBI Taxonomy" id="439292"/>
    <lineage>
        <taxon>Bacteria</taxon>
        <taxon>Bacillati</taxon>
        <taxon>Bacillota</taxon>
        <taxon>Bacilli</taxon>
        <taxon>Bacillales</taxon>
        <taxon>Bacillaceae</taxon>
        <taxon>Salisediminibacterium</taxon>
    </lineage>
</organism>
<dbReference type="Gene3D" id="3.30.450.20">
    <property type="entry name" value="PAS domain"/>
    <property type="match status" value="1"/>
</dbReference>
<evidence type="ECO:0000256" key="1">
    <source>
        <dbReference type="ARBA" id="ARBA00004651"/>
    </source>
</evidence>
<evidence type="ECO:0000313" key="11">
    <source>
        <dbReference type="Proteomes" id="UP000000271"/>
    </source>
</evidence>
<dbReference type="InterPro" id="IPR043128">
    <property type="entry name" value="Rev_trsase/Diguanyl_cyclase"/>
</dbReference>
<keyword evidence="4" id="KW-1133">Transmembrane helix</keyword>
<gene>
    <name evidence="10" type="ordered locus">Bsel_2801</name>
</gene>
<name>D6XZ07_BACIE</name>
<feature type="domain" description="HAMP" evidence="8">
    <location>
        <begin position="303"/>
        <end position="355"/>
    </location>
</feature>
<accession>D6XZ07</accession>
<dbReference type="PROSITE" id="PS50885">
    <property type="entry name" value="HAMP"/>
    <property type="match status" value="1"/>
</dbReference>
<dbReference type="GO" id="GO:0071111">
    <property type="term" value="F:cyclic-guanylate-specific phosphodiesterase activity"/>
    <property type="evidence" value="ECO:0007669"/>
    <property type="project" value="InterPro"/>
</dbReference>
<dbReference type="SUPFAM" id="SSF55073">
    <property type="entry name" value="Nucleotide cyclase"/>
    <property type="match status" value="1"/>
</dbReference>
<dbReference type="Gene3D" id="3.30.70.270">
    <property type="match status" value="1"/>
</dbReference>
<reference evidence="10" key="1">
    <citation type="submission" date="2009-10" db="EMBL/GenBank/DDBJ databases">
        <title>Complete sequence of Bacillus selenitireducens MLS10.</title>
        <authorList>
            <consortium name="US DOE Joint Genome Institute"/>
            <person name="Lucas S."/>
            <person name="Copeland A."/>
            <person name="Lapidus A."/>
            <person name="Glavina del Rio T."/>
            <person name="Dalin E."/>
            <person name="Tice H."/>
            <person name="Bruce D."/>
            <person name="Goodwin L."/>
            <person name="Pitluck S."/>
            <person name="Sims D."/>
            <person name="Brettin T."/>
            <person name="Detter J.C."/>
            <person name="Han C."/>
            <person name="Larimer F."/>
            <person name="Land M."/>
            <person name="Hauser L."/>
            <person name="Kyrpides N."/>
            <person name="Ovchinnikova G."/>
            <person name="Stolz J."/>
        </authorList>
    </citation>
    <scope>NUCLEOTIDE SEQUENCE [LARGE SCALE GENOMIC DNA]</scope>
    <source>
        <strain evidence="10">MLS10</strain>
    </source>
</reference>
<keyword evidence="5" id="KW-0472">Membrane</keyword>
<dbReference type="Proteomes" id="UP000000271">
    <property type="component" value="Chromosome"/>
</dbReference>
<protein>
    <submittedName>
        <fullName evidence="10">Diguanylate cyclase/phosphodiesterase with extracellular sensor</fullName>
    </submittedName>
</protein>
<dbReference type="SMART" id="SM00267">
    <property type="entry name" value="GGDEF"/>
    <property type="match status" value="1"/>
</dbReference>
<sequence>MFKSIKAQLMIYPMLAVLFLAVVLGLIVQNQLNRVPDHLMHQYEDIVESRSDTIDAELTALIDTVRMISQSNVIQSGDLSEIQAFLPTVVLQEKHRNMTVADTDGIAWTSNGDTIDISDQEQYEKIILEREPYWVSQPFISPYADPDVPIMIVSHEIRNDAGDITGLVNVVTEIYFLTDIVESVELGETGFSWILHNSGDVIIHPEVAVQDQMSLDALYPDRENRFQALIDGDLDWIEHEDHEGNDVFTFHQAVEEASTEWHLMFSIDKEEVLGEVQGIQSTITATLGMVIGLVVLFSLYFSNKMARPIVRLKDLFDEAEQGNSEVRADESVKNEIGEAARSFNAMHEKIRNLTYYDPLTKLYNFNGFLIELPFRVKKLTQKEGYTAIALISIDDFKRFNSLRGYQAGNEILRKFADRLTMYMQEGEMVGRYFGDEFILVMHANTTDNIERRIRTIWQNAMTNLADSEHGWNLKMSIGAVITKEIYGTADECLAQANMAKLQAKREGGNRYRFYAKAMTRVIEEDQRLENELNYALERGELELYYQPIVDVGNGEVYGNEALIRWTHPEYGSVSPVKMIEIAERSGQIVEIGEWVLKEGLRQNRLWQDQGFKPMFISINISVIQFEQPNFIRSVKKAIEDSGLDPKWIQLEITETTAMSLGDDKIEKMAALKGLGVSIAIDDFGTGYSSLAYFTQFPITTLKIDRTFISRLGKDPKAEMITEAVISMAETLRIQTVAEGVETAEQAAFLKELGCTYIQGFYFAKPMPPSKAENLFTKK</sequence>
<dbReference type="Gene3D" id="3.20.20.450">
    <property type="entry name" value="EAL domain"/>
    <property type="match status" value="1"/>
</dbReference>
<evidence type="ECO:0000256" key="2">
    <source>
        <dbReference type="ARBA" id="ARBA00022475"/>
    </source>
</evidence>
<dbReference type="InterPro" id="IPR035919">
    <property type="entry name" value="EAL_sf"/>
</dbReference>
<dbReference type="PROSITE" id="PS50887">
    <property type="entry name" value="GGDEF"/>
    <property type="match status" value="1"/>
</dbReference>
<dbReference type="STRING" id="439292.Bsel_2801"/>
<dbReference type="SUPFAM" id="SSF141868">
    <property type="entry name" value="EAL domain-like"/>
    <property type="match status" value="1"/>
</dbReference>
<comment type="subcellular location">
    <subcellularLocation>
        <location evidence="1">Cell membrane</location>
        <topology evidence="1">Multi-pass membrane protein</topology>
    </subcellularLocation>
</comment>
<evidence type="ECO:0000256" key="5">
    <source>
        <dbReference type="ARBA" id="ARBA00023136"/>
    </source>
</evidence>
<dbReference type="InterPro" id="IPR029787">
    <property type="entry name" value="Nucleotide_cyclase"/>
</dbReference>
<proteinExistence type="predicted"/>
<dbReference type="CDD" id="cd01948">
    <property type="entry name" value="EAL"/>
    <property type="match status" value="1"/>
</dbReference>
<dbReference type="PROSITE" id="PS50042">
    <property type="entry name" value="CNMP_BINDING_3"/>
    <property type="match status" value="1"/>
</dbReference>
<dbReference type="OrthoDB" id="9759607at2"/>
<dbReference type="AlphaFoldDB" id="D6XZ07"/>
<dbReference type="CDD" id="cd12912">
    <property type="entry name" value="PDC2_MCP_like"/>
    <property type="match status" value="1"/>
</dbReference>
<keyword evidence="11" id="KW-1185">Reference proteome</keyword>
<dbReference type="CDD" id="cd01949">
    <property type="entry name" value="GGDEF"/>
    <property type="match status" value="1"/>
</dbReference>
<dbReference type="Pfam" id="PF00990">
    <property type="entry name" value="GGDEF"/>
    <property type="match status" value="1"/>
</dbReference>
<dbReference type="NCBIfam" id="TIGR00254">
    <property type="entry name" value="GGDEF"/>
    <property type="match status" value="1"/>
</dbReference>
<dbReference type="Gene3D" id="6.10.340.10">
    <property type="match status" value="1"/>
</dbReference>
<dbReference type="HOGENOM" id="CLU_000445_70_44_9"/>
<dbReference type="InterPro" id="IPR003660">
    <property type="entry name" value="HAMP_dom"/>
</dbReference>